<proteinExistence type="predicted"/>
<evidence type="ECO:0000313" key="2">
    <source>
        <dbReference type="EMBL" id="KAJ6810544.1"/>
    </source>
</evidence>
<dbReference type="EMBL" id="JANAVB010032233">
    <property type="protein sequence ID" value="KAJ6810544.1"/>
    <property type="molecule type" value="Genomic_DNA"/>
</dbReference>
<dbReference type="Proteomes" id="UP001140949">
    <property type="component" value="Unassembled WGS sequence"/>
</dbReference>
<name>A0AAX6F2K3_IRIPA</name>
<evidence type="ECO:0000313" key="3">
    <source>
        <dbReference type="Proteomes" id="UP001140949"/>
    </source>
</evidence>
<protein>
    <submittedName>
        <fullName evidence="2">Uncharacterized protein</fullName>
    </submittedName>
</protein>
<accession>A0AAX6F2K3</accession>
<organism evidence="2 3">
    <name type="scientific">Iris pallida</name>
    <name type="common">Sweet iris</name>
    <dbReference type="NCBI Taxonomy" id="29817"/>
    <lineage>
        <taxon>Eukaryota</taxon>
        <taxon>Viridiplantae</taxon>
        <taxon>Streptophyta</taxon>
        <taxon>Embryophyta</taxon>
        <taxon>Tracheophyta</taxon>
        <taxon>Spermatophyta</taxon>
        <taxon>Magnoliopsida</taxon>
        <taxon>Liliopsida</taxon>
        <taxon>Asparagales</taxon>
        <taxon>Iridaceae</taxon>
        <taxon>Iridoideae</taxon>
        <taxon>Irideae</taxon>
        <taxon>Iris</taxon>
    </lineage>
</organism>
<keyword evidence="3" id="KW-1185">Reference proteome</keyword>
<evidence type="ECO:0000256" key="1">
    <source>
        <dbReference type="SAM" id="MobiDB-lite"/>
    </source>
</evidence>
<feature type="region of interest" description="Disordered" evidence="1">
    <location>
        <begin position="61"/>
        <end position="80"/>
    </location>
</feature>
<dbReference type="AlphaFoldDB" id="A0AAX6F2K3"/>
<sequence length="80" mass="8649">MTETESNCFGAKTIGLKKGSSSFNEVRAVGFTKENGTFGDIWETVSGCYLLLLLISNAAQVSSSRYGRSSRNVSRGMTRS</sequence>
<gene>
    <name evidence="2" type="ORF">M6B38_156730</name>
</gene>
<reference evidence="2" key="2">
    <citation type="submission" date="2023-04" db="EMBL/GenBank/DDBJ databases">
        <authorList>
            <person name="Bruccoleri R.E."/>
            <person name="Oakeley E.J."/>
            <person name="Faust A.-M."/>
            <person name="Dessus-Babus S."/>
            <person name="Altorfer M."/>
            <person name="Burckhardt D."/>
            <person name="Oertli M."/>
            <person name="Naumann U."/>
            <person name="Petersen F."/>
            <person name="Wong J."/>
        </authorList>
    </citation>
    <scope>NUCLEOTIDE SEQUENCE</scope>
    <source>
        <strain evidence="2">GSM-AAB239-AS_SAM_17_03QT</strain>
        <tissue evidence="2">Leaf</tissue>
    </source>
</reference>
<dbReference type="Gene3D" id="3.40.50.720">
    <property type="entry name" value="NAD(P)-binding Rossmann-like Domain"/>
    <property type="match status" value="1"/>
</dbReference>
<reference evidence="2" key="1">
    <citation type="journal article" date="2023" name="GigaByte">
        <title>Genome assembly of the bearded iris, Iris pallida Lam.</title>
        <authorList>
            <person name="Bruccoleri R.E."/>
            <person name="Oakeley E.J."/>
            <person name="Faust A.M.E."/>
            <person name="Altorfer M."/>
            <person name="Dessus-Babus S."/>
            <person name="Burckhardt D."/>
            <person name="Oertli M."/>
            <person name="Naumann U."/>
            <person name="Petersen F."/>
            <person name="Wong J."/>
        </authorList>
    </citation>
    <scope>NUCLEOTIDE SEQUENCE</scope>
    <source>
        <strain evidence="2">GSM-AAB239-AS_SAM_17_03QT</strain>
    </source>
</reference>
<comment type="caution">
    <text evidence="2">The sequence shown here is derived from an EMBL/GenBank/DDBJ whole genome shotgun (WGS) entry which is preliminary data.</text>
</comment>